<evidence type="ECO:0000313" key="2">
    <source>
        <dbReference type="EMBL" id="MDR7376964.1"/>
    </source>
</evidence>
<gene>
    <name evidence="2" type="ORF">J2X19_001622</name>
</gene>
<organism evidence="2 3">
    <name type="scientific">Rhodoferax ferrireducens</name>
    <dbReference type="NCBI Taxonomy" id="192843"/>
    <lineage>
        <taxon>Bacteria</taxon>
        <taxon>Pseudomonadati</taxon>
        <taxon>Pseudomonadota</taxon>
        <taxon>Betaproteobacteria</taxon>
        <taxon>Burkholderiales</taxon>
        <taxon>Comamonadaceae</taxon>
        <taxon>Rhodoferax</taxon>
    </lineage>
</organism>
<keyword evidence="1" id="KW-0472">Membrane</keyword>
<sequence>MSAPSPRNLLQRSVLAWPAWLRVLAVVPAVALLWLGVAWANQGIAPW</sequence>
<dbReference type="Proteomes" id="UP001180487">
    <property type="component" value="Unassembled WGS sequence"/>
</dbReference>
<comment type="caution">
    <text evidence="2">The sequence shown here is derived from an EMBL/GenBank/DDBJ whole genome shotgun (WGS) entry which is preliminary data.</text>
</comment>
<evidence type="ECO:0008006" key="4">
    <source>
        <dbReference type="Google" id="ProtNLM"/>
    </source>
</evidence>
<protein>
    <recommendedName>
        <fullName evidence="4">ABC transporter permease</fullName>
    </recommendedName>
</protein>
<reference evidence="2 3" key="1">
    <citation type="submission" date="2023-07" db="EMBL/GenBank/DDBJ databases">
        <title>Sorghum-associated microbial communities from plants grown in Nebraska, USA.</title>
        <authorList>
            <person name="Schachtman D."/>
        </authorList>
    </citation>
    <scope>NUCLEOTIDE SEQUENCE [LARGE SCALE GENOMIC DNA]</scope>
    <source>
        <strain evidence="2 3">BE313</strain>
    </source>
</reference>
<accession>A0ABU2C6J1</accession>
<keyword evidence="1" id="KW-0812">Transmembrane</keyword>
<dbReference type="EMBL" id="JAVDXT010000001">
    <property type="protein sequence ID" value="MDR7376964.1"/>
    <property type="molecule type" value="Genomic_DNA"/>
</dbReference>
<dbReference type="RefSeq" id="WP_310372295.1">
    <property type="nucleotide sequence ID" value="NZ_JAVDXT010000001.1"/>
</dbReference>
<evidence type="ECO:0000313" key="3">
    <source>
        <dbReference type="Proteomes" id="UP001180487"/>
    </source>
</evidence>
<name>A0ABU2C6J1_9BURK</name>
<keyword evidence="3" id="KW-1185">Reference proteome</keyword>
<feature type="transmembrane region" description="Helical" evidence="1">
    <location>
        <begin position="20"/>
        <end position="40"/>
    </location>
</feature>
<evidence type="ECO:0000256" key="1">
    <source>
        <dbReference type="SAM" id="Phobius"/>
    </source>
</evidence>
<keyword evidence="1" id="KW-1133">Transmembrane helix</keyword>
<proteinExistence type="predicted"/>